<dbReference type="Proteomes" id="UP000242972">
    <property type="component" value="Unassembled WGS sequence"/>
</dbReference>
<keyword evidence="4" id="KW-0597">Phosphoprotein</keyword>
<dbReference type="CDD" id="cd00075">
    <property type="entry name" value="HATPase"/>
    <property type="match status" value="1"/>
</dbReference>
<evidence type="ECO:0000256" key="4">
    <source>
        <dbReference type="ARBA" id="ARBA00022553"/>
    </source>
</evidence>
<dbReference type="InterPro" id="IPR005467">
    <property type="entry name" value="His_kinase_dom"/>
</dbReference>
<dbReference type="SUPFAM" id="SSF47384">
    <property type="entry name" value="Homodimeric domain of signal transducing histidine kinase"/>
    <property type="match status" value="1"/>
</dbReference>
<dbReference type="Gene3D" id="1.10.287.130">
    <property type="match status" value="1"/>
</dbReference>
<protein>
    <recommendedName>
        <fullName evidence="3">histidine kinase</fullName>
        <ecNumber evidence="3">2.7.13.3</ecNumber>
    </recommendedName>
</protein>
<organism evidence="13 14">
    <name type="scientific">Sulfobacillus benefaciens</name>
    <dbReference type="NCBI Taxonomy" id="453960"/>
    <lineage>
        <taxon>Bacteria</taxon>
        <taxon>Bacillati</taxon>
        <taxon>Bacillota</taxon>
        <taxon>Clostridia</taxon>
        <taxon>Eubacteriales</taxon>
        <taxon>Clostridiales Family XVII. Incertae Sedis</taxon>
        <taxon>Sulfobacillus</taxon>
    </lineage>
</organism>
<reference evidence="13 14" key="1">
    <citation type="journal article" date="2014" name="BMC Genomics">
        <title>Comparison of environmental and isolate Sulfobacillus genomes reveals diverse carbon, sulfur, nitrogen, and hydrogen metabolisms.</title>
        <authorList>
            <person name="Justice N.B."/>
            <person name="Norman A."/>
            <person name="Brown C.T."/>
            <person name="Singh A."/>
            <person name="Thomas B.C."/>
            <person name="Banfield J.F."/>
        </authorList>
    </citation>
    <scope>NUCLEOTIDE SEQUENCE [LARGE SCALE GENOMIC DNA]</scope>
    <source>
        <strain evidence="13">AMDSBA4</strain>
    </source>
</reference>
<dbReference type="PANTHER" id="PTHR45436:SF5">
    <property type="entry name" value="SENSOR HISTIDINE KINASE TRCS"/>
    <property type="match status" value="1"/>
</dbReference>
<dbReference type="InterPro" id="IPR036097">
    <property type="entry name" value="HisK_dim/P_sf"/>
</dbReference>
<evidence type="ECO:0000256" key="8">
    <source>
        <dbReference type="ARBA" id="ARBA00022989"/>
    </source>
</evidence>
<name>A0A2T2XD62_9FIRM</name>
<proteinExistence type="predicted"/>
<feature type="transmembrane region" description="Helical" evidence="11">
    <location>
        <begin position="144"/>
        <end position="167"/>
    </location>
</feature>
<dbReference type="InterPro" id="IPR004358">
    <property type="entry name" value="Sig_transdc_His_kin-like_C"/>
</dbReference>
<dbReference type="InterPro" id="IPR050428">
    <property type="entry name" value="TCS_sensor_his_kinase"/>
</dbReference>
<evidence type="ECO:0000256" key="10">
    <source>
        <dbReference type="ARBA" id="ARBA00023136"/>
    </source>
</evidence>
<dbReference type="InterPro" id="IPR003661">
    <property type="entry name" value="HisK_dim/P_dom"/>
</dbReference>
<dbReference type="Pfam" id="PF02518">
    <property type="entry name" value="HATPase_c"/>
    <property type="match status" value="1"/>
</dbReference>
<dbReference type="EMBL" id="PXYW01000041">
    <property type="protein sequence ID" value="PSR32420.1"/>
    <property type="molecule type" value="Genomic_DNA"/>
</dbReference>
<keyword evidence="7" id="KW-0418">Kinase</keyword>
<dbReference type="SMART" id="SM00387">
    <property type="entry name" value="HATPase_c"/>
    <property type="match status" value="1"/>
</dbReference>
<keyword evidence="9" id="KW-0902">Two-component regulatory system</keyword>
<feature type="transmembrane region" description="Helical" evidence="11">
    <location>
        <begin position="21"/>
        <end position="44"/>
    </location>
</feature>
<evidence type="ECO:0000313" key="14">
    <source>
        <dbReference type="Proteomes" id="UP000242972"/>
    </source>
</evidence>
<evidence type="ECO:0000256" key="11">
    <source>
        <dbReference type="SAM" id="Phobius"/>
    </source>
</evidence>
<comment type="catalytic activity">
    <reaction evidence="1">
        <text>ATP + protein L-histidine = ADP + protein N-phospho-L-histidine.</text>
        <dbReference type="EC" id="2.7.13.3"/>
    </reaction>
</comment>
<gene>
    <name evidence="13" type="ORF">C7B46_14270</name>
</gene>
<evidence type="ECO:0000256" key="9">
    <source>
        <dbReference type="ARBA" id="ARBA00023012"/>
    </source>
</evidence>
<evidence type="ECO:0000256" key="3">
    <source>
        <dbReference type="ARBA" id="ARBA00012438"/>
    </source>
</evidence>
<comment type="subcellular location">
    <subcellularLocation>
        <location evidence="2">Membrane</location>
    </subcellularLocation>
</comment>
<dbReference type="PRINTS" id="PR00344">
    <property type="entry name" value="BCTRLSENSOR"/>
</dbReference>
<dbReference type="GO" id="GO:0000155">
    <property type="term" value="F:phosphorelay sensor kinase activity"/>
    <property type="evidence" value="ECO:0007669"/>
    <property type="project" value="InterPro"/>
</dbReference>
<evidence type="ECO:0000256" key="6">
    <source>
        <dbReference type="ARBA" id="ARBA00022692"/>
    </source>
</evidence>
<dbReference type="InterPro" id="IPR036890">
    <property type="entry name" value="HATPase_C_sf"/>
</dbReference>
<dbReference type="GO" id="GO:0005886">
    <property type="term" value="C:plasma membrane"/>
    <property type="evidence" value="ECO:0007669"/>
    <property type="project" value="TreeGrafter"/>
</dbReference>
<evidence type="ECO:0000256" key="5">
    <source>
        <dbReference type="ARBA" id="ARBA00022679"/>
    </source>
</evidence>
<dbReference type="Gene3D" id="6.10.340.10">
    <property type="match status" value="1"/>
</dbReference>
<accession>A0A2T2XD62</accession>
<dbReference type="Pfam" id="PF00512">
    <property type="entry name" value="HisKA"/>
    <property type="match status" value="1"/>
</dbReference>
<dbReference type="SMART" id="SM00388">
    <property type="entry name" value="HisKA"/>
    <property type="match status" value="1"/>
</dbReference>
<dbReference type="AlphaFoldDB" id="A0A2T2XD62"/>
<keyword evidence="10 11" id="KW-0472">Membrane</keyword>
<dbReference type="EC" id="2.7.13.3" evidence="3"/>
<sequence length="452" mass="49705">MGRKRFMKHASLRTRLTVQTIAAIVSLVIFLAAVTLVAVSIHLYDAAVSDAFTVYDGVAEVHGATRQALLHAYDRDLDPHVWIIQNSRIVARSPNTLHQVPTLSHFGPLVLKPIPSIQFVRQRGTLQYIVDWPISPDIDIMGDLVLVLGVVTIVSAVVGIILGRWITGRVLEPVQRMTTAVQEMIVQGKYHPVANPSPQGGDEFSQLSRVFSQLITILTERWERDRTLLAEAAHQLRTPLEVIRGNLDILSQWDVIEPAIEQESLVAMDRAVSDMTHMVGDLLTLERAGRQLPVALDPLPLEPLLEDIVEDARALRPDIPLQLSLPPVSEIMIWANEDYTRRTLWAVVDNALKYGGSPGVPISIVVRVNNSDVIVSIADQGPGIPPEDMPHLFERFYRGQSSRGSSGTGLGLSIAKALMSSQQGRLDLQSSPDGTTIMLSFRNAAMASGPRL</sequence>
<keyword evidence="5" id="KW-0808">Transferase</keyword>
<dbReference type="PROSITE" id="PS50109">
    <property type="entry name" value="HIS_KIN"/>
    <property type="match status" value="1"/>
</dbReference>
<keyword evidence="8 11" id="KW-1133">Transmembrane helix</keyword>
<evidence type="ECO:0000259" key="12">
    <source>
        <dbReference type="PROSITE" id="PS50109"/>
    </source>
</evidence>
<evidence type="ECO:0000256" key="2">
    <source>
        <dbReference type="ARBA" id="ARBA00004370"/>
    </source>
</evidence>
<comment type="caution">
    <text evidence="13">The sequence shown here is derived from an EMBL/GenBank/DDBJ whole genome shotgun (WGS) entry which is preliminary data.</text>
</comment>
<evidence type="ECO:0000313" key="13">
    <source>
        <dbReference type="EMBL" id="PSR32420.1"/>
    </source>
</evidence>
<feature type="domain" description="Histidine kinase" evidence="12">
    <location>
        <begin position="231"/>
        <end position="445"/>
    </location>
</feature>
<evidence type="ECO:0000256" key="7">
    <source>
        <dbReference type="ARBA" id="ARBA00022777"/>
    </source>
</evidence>
<keyword evidence="6 11" id="KW-0812">Transmembrane</keyword>
<dbReference type="Gene3D" id="3.30.565.10">
    <property type="entry name" value="Histidine kinase-like ATPase, C-terminal domain"/>
    <property type="match status" value="1"/>
</dbReference>
<evidence type="ECO:0000256" key="1">
    <source>
        <dbReference type="ARBA" id="ARBA00000085"/>
    </source>
</evidence>
<dbReference type="CDD" id="cd00082">
    <property type="entry name" value="HisKA"/>
    <property type="match status" value="1"/>
</dbReference>
<dbReference type="PANTHER" id="PTHR45436">
    <property type="entry name" value="SENSOR HISTIDINE KINASE YKOH"/>
    <property type="match status" value="1"/>
</dbReference>
<dbReference type="SUPFAM" id="SSF55874">
    <property type="entry name" value="ATPase domain of HSP90 chaperone/DNA topoisomerase II/histidine kinase"/>
    <property type="match status" value="1"/>
</dbReference>
<dbReference type="InterPro" id="IPR003594">
    <property type="entry name" value="HATPase_dom"/>
</dbReference>